<dbReference type="EMBL" id="CAJOBS010003907">
    <property type="protein sequence ID" value="CAF4869000.1"/>
    <property type="molecule type" value="Genomic_DNA"/>
</dbReference>
<sequence length="138" mass="15774">MSRTQPPKSTLSKLEIQALVTSDDPSISFPKPANAKSEVWTDYSKVYYENEGLDYIICPRCRYVCISIHIDLIEKLSGMTIYNAVPVSHVPVQKSSRENTGKSRSRRTLVHGFQDEPLGIHVDHRFRQPDIMTDRIII</sequence>
<evidence type="ECO:0000313" key="1">
    <source>
        <dbReference type="EMBL" id="CAF3367431.1"/>
    </source>
</evidence>
<organism evidence="1 3">
    <name type="scientific">Rotaria socialis</name>
    <dbReference type="NCBI Taxonomy" id="392032"/>
    <lineage>
        <taxon>Eukaryota</taxon>
        <taxon>Metazoa</taxon>
        <taxon>Spiralia</taxon>
        <taxon>Gnathifera</taxon>
        <taxon>Rotifera</taxon>
        <taxon>Eurotatoria</taxon>
        <taxon>Bdelloidea</taxon>
        <taxon>Philodinida</taxon>
        <taxon>Philodinidae</taxon>
        <taxon>Rotaria</taxon>
    </lineage>
</organism>
<name>A0A817XDY8_9BILA</name>
<gene>
    <name evidence="1" type="ORF">KIK155_LOCUS5076</name>
    <name evidence="2" type="ORF">TOA249_LOCUS28331</name>
</gene>
<accession>A0A817XDY8</accession>
<comment type="caution">
    <text evidence="1">The sequence shown here is derived from an EMBL/GenBank/DDBJ whole genome shotgun (WGS) entry which is preliminary data.</text>
</comment>
<dbReference type="EMBL" id="CAJNYV010000540">
    <property type="protein sequence ID" value="CAF3367431.1"/>
    <property type="molecule type" value="Genomic_DNA"/>
</dbReference>
<proteinExistence type="predicted"/>
<dbReference type="Proteomes" id="UP000663865">
    <property type="component" value="Unassembled WGS sequence"/>
</dbReference>
<dbReference type="Proteomes" id="UP000663838">
    <property type="component" value="Unassembled WGS sequence"/>
</dbReference>
<reference evidence="1" key="1">
    <citation type="submission" date="2021-02" db="EMBL/GenBank/DDBJ databases">
        <authorList>
            <person name="Nowell W R."/>
        </authorList>
    </citation>
    <scope>NUCLEOTIDE SEQUENCE</scope>
</reference>
<evidence type="ECO:0000313" key="3">
    <source>
        <dbReference type="Proteomes" id="UP000663865"/>
    </source>
</evidence>
<protein>
    <submittedName>
        <fullName evidence="1">Uncharacterized protein</fullName>
    </submittedName>
</protein>
<evidence type="ECO:0000313" key="2">
    <source>
        <dbReference type="EMBL" id="CAF4869000.1"/>
    </source>
</evidence>
<dbReference type="AlphaFoldDB" id="A0A817XDY8"/>